<dbReference type="InterPro" id="IPR036236">
    <property type="entry name" value="Znf_C2H2_sf"/>
</dbReference>
<dbReference type="SUPFAM" id="SSF57667">
    <property type="entry name" value="beta-beta-alpha zinc fingers"/>
    <property type="match status" value="1"/>
</dbReference>
<evidence type="ECO:0000256" key="5">
    <source>
        <dbReference type="SAM" id="MobiDB-lite"/>
    </source>
</evidence>
<organism evidence="7 8">
    <name type="scientific">Malassezia brasiliensis</name>
    <dbReference type="NCBI Taxonomy" id="1821822"/>
    <lineage>
        <taxon>Eukaryota</taxon>
        <taxon>Fungi</taxon>
        <taxon>Dikarya</taxon>
        <taxon>Basidiomycota</taxon>
        <taxon>Ustilaginomycotina</taxon>
        <taxon>Malasseziomycetes</taxon>
        <taxon>Malasseziales</taxon>
        <taxon>Malasseziaceae</taxon>
        <taxon>Malassezia</taxon>
    </lineage>
</organism>
<evidence type="ECO:0000256" key="4">
    <source>
        <dbReference type="ARBA" id="ARBA00023242"/>
    </source>
</evidence>
<feature type="compositionally biased region" description="Basic and acidic residues" evidence="5">
    <location>
        <begin position="174"/>
        <end position="191"/>
    </location>
</feature>
<evidence type="ECO:0000259" key="6">
    <source>
        <dbReference type="SMART" id="SM00451"/>
    </source>
</evidence>
<dbReference type="AlphaFoldDB" id="A0AAF0DSQ7"/>
<dbReference type="GO" id="GO:0046540">
    <property type="term" value="C:U4/U6 x U5 tri-snRNP complex"/>
    <property type="evidence" value="ECO:0007669"/>
    <property type="project" value="TreeGrafter"/>
</dbReference>
<evidence type="ECO:0000256" key="3">
    <source>
        <dbReference type="ARBA" id="ARBA00022833"/>
    </source>
</evidence>
<feature type="domain" description="U1-type" evidence="6">
    <location>
        <begin position="95"/>
        <end position="129"/>
    </location>
</feature>
<gene>
    <name evidence="7" type="primary">SNU23</name>
    <name evidence="7" type="ORF">MBRA1_002143</name>
</gene>
<feature type="region of interest" description="Disordered" evidence="5">
    <location>
        <begin position="172"/>
        <end position="225"/>
    </location>
</feature>
<evidence type="ECO:0000256" key="1">
    <source>
        <dbReference type="ARBA" id="ARBA00022723"/>
    </source>
</evidence>
<dbReference type="SMART" id="SM00451">
    <property type="entry name" value="ZnF_U1"/>
    <property type="match status" value="1"/>
</dbReference>
<keyword evidence="4" id="KW-0539">Nucleus</keyword>
<dbReference type="Proteomes" id="UP001216638">
    <property type="component" value="Chromosome 2"/>
</dbReference>
<dbReference type="InterPro" id="IPR003604">
    <property type="entry name" value="Matrin/U1-like-C_Znf_C2H2"/>
</dbReference>
<dbReference type="EMBL" id="CP119952">
    <property type="protein sequence ID" value="WFC95495.1"/>
    <property type="molecule type" value="Genomic_DNA"/>
</dbReference>
<dbReference type="GO" id="GO:0000398">
    <property type="term" value="P:mRNA splicing, via spliceosome"/>
    <property type="evidence" value="ECO:0007669"/>
    <property type="project" value="InterPro"/>
</dbReference>
<dbReference type="Pfam" id="PF12874">
    <property type="entry name" value="zf-met"/>
    <property type="match status" value="1"/>
</dbReference>
<accession>A0AAF0DSQ7</accession>
<dbReference type="PANTHER" id="PTHR45986:SF1">
    <property type="entry name" value="ZINC FINGER MATRIN-TYPE PROTEIN 2"/>
    <property type="match status" value="1"/>
</dbReference>
<dbReference type="Gene3D" id="3.30.160.60">
    <property type="entry name" value="Classic Zinc Finger"/>
    <property type="match status" value="1"/>
</dbReference>
<dbReference type="GO" id="GO:0008270">
    <property type="term" value="F:zinc ion binding"/>
    <property type="evidence" value="ECO:0007669"/>
    <property type="project" value="UniProtKB-KW"/>
</dbReference>
<evidence type="ECO:0000256" key="2">
    <source>
        <dbReference type="ARBA" id="ARBA00022771"/>
    </source>
</evidence>
<evidence type="ECO:0000313" key="8">
    <source>
        <dbReference type="Proteomes" id="UP001216638"/>
    </source>
</evidence>
<dbReference type="PANTHER" id="PTHR45986">
    <property type="entry name" value="ZINC FINGER MATRIN-TYPE PROTEIN 2"/>
    <property type="match status" value="1"/>
</dbReference>
<name>A0AAF0DSQ7_9BASI</name>
<dbReference type="GO" id="GO:0003676">
    <property type="term" value="F:nucleic acid binding"/>
    <property type="evidence" value="ECO:0007669"/>
    <property type="project" value="InterPro"/>
</dbReference>
<dbReference type="GO" id="GO:0005681">
    <property type="term" value="C:spliceosomal complex"/>
    <property type="evidence" value="ECO:0007669"/>
    <property type="project" value="InterPro"/>
</dbReference>
<protein>
    <submittedName>
        <fullName evidence="7">U4/U6.U5 snRNP associated protein</fullName>
    </submittedName>
</protein>
<keyword evidence="8" id="KW-1185">Reference proteome</keyword>
<dbReference type="InterPro" id="IPR040107">
    <property type="entry name" value="Snu23"/>
</dbReference>
<keyword evidence="2" id="KW-0863">Zinc-finger</keyword>
<keyword evidence="1" id="KW-0479">Metal-binding</keyword>
<feature type="compositionally biased region" description="Basic and acidic residues" evidence="5">
    <location>
        <begin position="28"/>
        <end position="61"/>
    </location>
</feature>
<keyword evidence="3" id="KW-0862">Zinc</keyword>
<dbReference type="InterPro" id="IPR013087">
    <property type="entry name" value="Znf_C2H2_type"/>
</dbReference>
<sequence>MSGHATAAGGAGVGPSRRQWDVEAYTQRARERDREHRERAAENEERIKEGKRPLGRRRNDLPKPTQTMQAHGDLSLDANLGTTTMVDDARGGQRGPGYYCDLCKRMCKDSVGYLDHINGRMHLRRLGQTTQTARSTLDQVRAKLAAVRAERALGRTAADRYDFDTRIRQIAQEQRSEHEAQRQRRREERARRKEAKRAPTPPPATPDDAAMMAAMGFANFGSSRR</sequence>
<reference evidence="7" key="1">
    <citation type="submission" date="2023-03" db="EMBL/GenBank/DDBJ databases">
        <title>Mating type loci evolution in Malassezia.</title>
        <authorList>
            <person name="Coelho M.A."/>
        </authorList>
    </citation>
    <scope>NUCLEOTIDE SEQUENCE</scope>
    <source>
        <strain evidence="7">CBS 14135</strain>
    </source>
</reference>
<evidence type="ECO:0000313" key="7">
    <source>
        <dbReference type="EMBL" id="WFC95495.1"/>
    </source>
</evidence>
<feature type="region of interest" description="Disordered" evidence="5">
    <location>
        <begin position="1"/>
        <end position="76"/>
    </location>
</feature>
<proteinExistence type="predicted"/>